<protein>
    <submittedName>
        <fullName evidence="2">YpmS family protein</fullName>
    </submittedName>
</protein>
<organism evidence="2 3">
    <name type="scientific">Neobacillus pocheonensis</name>
    <dbReference type="NCBI Taxonomy" id="363869"/>
    <lineage>
        <taxon>Bacteria</taxon>
        <taxon>Bacillati</taxon>
        <taxon>Bacillota</taxon>
        <taxon>Bacilli</taxon>
        <taxon>Bacillales</taxon>
        <taxon>Bacillaceae</taxon>
        <taxon>Neobacillus</taxon>
    </lineage>
</organism>
<reference evidence="2 3" key="1">
    <citation type="submission" date="2022-06" db="EMBL/GenBank/DDBJ databases">
        <authorList>
            <person name="Jeon C.O."/>
        </authorList>
    </citation>
    <scope>NUCLEOTIDE SEQUENCE [LARGE SCALE GENOMIC DNA]</scope>
    <source>
        <strain evidence="2 3">KCTC 13943</strain>
    </source>
</reference>
<keyword evidence="3" id="KW-1185">Reference proteome</keyword>
<keyword evidence="1" id="KW-1133">Transmembrane helix</keyword>
<comment type="caution">
    <text evidence="2">The sequence shown here is derived from an EMBL/GenBank/DDBJ whole genome shotgun (WGS) entry which is preliminary data.</text>
</comment>
<gene>
    <name evidence="2" type="ORF">NDK43_05350</name>
</gene>
<dbReference type="InterPro" id="IPR018672">
    <property type="entry name" value="DUF2140"/>
</dbReference>
<dbReference type="EMBL" id="JAMQCR010000001">
    <property type="protein sequence ID" value="MCM2531917.1"/>
    <property type="molecule type" value="Genomic_DNA"/>
</dbReference>
<dbReference type="Pfam" id="PF09911">
    <property type="entry name" value="DUF2140"/>
    <property type="match status" value="1"/>
</dbReference>
<keyword evidence="1" id="KW-0812">Transmembrane</keyword>
<evidence type="ECO:0000313" key="2">
    <source>
        <dbReference type="EMBL" id="MCM2531917.1"/>
    </source>
</evidence>
<sequence>MKNKWKRGFLLLLGIDLLIVVIILSMILIPSANNKEMIKSGPTGDNVSFHVKSNKNDLNQLINHYLKTEAANSPIDYHVHLGNEVELYGVLPFISDTLNMKLTLEPEALQNGDLVLKQKSISIGSLQLPVSYVLQFISENYKLPKGVVIQPNDQLIYINMQQLNLKSNIKIKVNKFDLKKDDIAFTILVPVK</sequence>
<proteinExistence type="predicted"/>
<dbReference type="Proteomes" id="UP001523262">
    <property type="component" value="Unassembled WGS sequence"/>
</dbReference>
<name>A0ABT0W6G2_9BACI</name>
<feature type="transmembrane region" description="Helical" evidence="1">
    <location>
        <begin position="9"/>
        <end position="29"/>
    </location>
</feature>
<accession>A0ABT0W6G2</accession>
<evidence type="ECO:0000256" key="1">
    <source>
        <dbReference type="SAM" id="Phobius"/>
    </source>
</evidence>
<keyword evidence="1" id="KW-0472">Membrane</keyword>
<evidence type="ECO:0000313" key="3">
    <source>
        <dbReference type="Proteomes" id="UP001523262"/>
    </source>
</evidence>